<evidence type="ECO:0000313" key="5">
    <source>
        <dbReference type="Proteomes" id="UP000076858"/>
    </source>
</evidence>
<dbReference type="EC" id="2.7.7.49" evidence="1"/>
<name>A0A162DBW9_9CRUS</name>
<sequence>MKHRARQTVFWPGKSNDITLWVESCQACQERLPRQQKEPLMHDPLPTRVFEDVFADLFLVGPLHVLVYADRLSGWPVVHQWRHDPSAREVTQAVIENFVDLGVPVRMRSDIGPQFEAHSFQTKLRQWGVGWGNTTPHYPQSNGHVEASVAAMKDLVTKISTHGDITSDEFTRGMLEFRNNPRENDKSPAEIIFRHPLRSIIPAHRTAYATRWQSAMEGRHRQTAIDVEVKFRYDEHARPLAPLSLGSHGRVRDPTSKLWYKVSVVVGIGRYRSYRIKFASGSVLWRNRRFLRPMVAVPNTNEPPAFHGGAGADDSTEVQQAAAGQLDGTQQDNIPSASLPPGTTSNSLDTAADAGQQPVRQGERLRKKRVMFDI</sequence>
<dbReference type="GO" id="GO:0015074">
    <property type="term" value="P:DNA integration"/>
    <property type="evidence" value="ECO:0007669"/>
    <property type="project" value="InterPro"/>
</dbReference>
<dbReference type="Proteomes" id="UP000076858">
    <property type="component" value="Unassembled WGS sequence"/>
</dbReference>
<dbReference type="GO" id="GO:0003964">
    <property type="term" value="F:RNA-directed DNA polymerase activity"/>
    <property type="evidence" value="ECO:0007669"/>
    <property type="project" value="UniProtKB-EC"/>
</dbReference>
<comment type="caution">
    <text evidence="4">The sequence shown here is derived from an EMBL/GenBank/DDBJ whole genome shotgun (WGS) entry which is preliminary data.</text>
</comment>
<reference evidence="4 5" key="1">
    <citation type="submission" date="2016-03" db="EMBL/GenBank/DDBJ databases">
        <title>EvidentialGene: Evidence-directed Construction of Genes on Genomes.</title>
        <authorList>
            <person name="Gilbert D.G."/>
            <person name="Choi J.-H."/>
            <person name="Mockaitis K."/>
            <person name="Colbourne J."/>
            <person name="Pfrender M."/>
        </authorList>
    </citation>
    <scope>NUCLEOTIDE SEQUENCE [LARGE SCALE GENOMIC DNA]</scope>
    <source>
        <strain evidence="4 5">Xinb3</strain>
        <tissue evidence="4">Complete organism</tissue>
    </source>
</reference>
<dbReference type="InterPro" id="IPR001584">
    <property type="entry name" value="Integrase_cat-core"/>
</dbReference>
<feature type="domain" description="Integrase catalytic" evidence="3">
    <location>
        <begin position="42"/>
        <end position="210"/>
    </location>
</feature>
<evidence type="ECO:0000259" key="3">
    <source>
        <dbReference type="PROSITE" id="PS50994"/>
    </source>
</evidence>
<dbReference type="EMBL" id="LRGB01002003">
    <property type="protein sequence ID" value="KZS09694.1"/>
    <property type="molecule type" value="Genomic_DNA"/>
</dbReference>
<dbReference type="Pfam" id="PF17921">
    <property type="entry name" value="Integrase_H2C2"/>
    <property type="match status" value="1"/>
</dbReference>
<dbReference type="AlphaFoldDB" id="A0A162DBW9"/>
<keyword evidence="5" id="KW-1185">Reference proteome</keyword>
<dbReference type="Gene3D" id="3.30.420.10">
    <property type="entry name" value="Ribonuclease H-like superfamily/Ribonuclease H"/>
    <property type="match status" value="1"/>
</dbReference>
<dbReference type="OrthoDB" id="6363839at2759"/>
<dbReference type="Gene3D" id="1.10.340.70">
    <property type="match status" value="1"/>
</dbReference>
<evidence type="ECO:0000256" key="2">
    <source>
        <dbReference type="SAM" id="MobiDB-lite"/>
    </source>
</evidence>
<evidence type="ECO:0000256" key="1">
    <source>
        <dbReference type="ARBA" id="ARBA00012493"/>
    </source>
</evidence>
<dbReference type="PANTHER" id="PTHR37984">
    <property type="entry name" value="PROTEIN CBG26694"/>
    <property type="match status" value="1"/>
</dbReference>
<dbReference type="InterPro" id="IPR050951">
    <property type="entry name" value="Retrovirus_Pol_polyprotein"/>
</dbReference>
<dbReference type="InterPro" id="IPR036397">
    <property type="entry name" value="RNaseH_sf"/>
</dbReference>
<dbReference type="PANTHER" id="PTHR37984:SF7">
    <property type="entry name" value="INTEGRASE CATALYTIC DOMAIN-CONTAINING PROTEIN"/>
    <property type="match status" value="1"/>
</dbReference>
<evidence type="ECO:0000313" key="4">
    <source>
        <dbReference type="EMBL" id="KZS09694.1"/>
    </source>
</evidence>
<dbReference type="InterPro" id="IPR012337">
    <property type="entry name" value="RNaseH-like_sf"/>
</dbReference>
<dbReference type="SUPFAM" id="SSF53098">
    <property type="entry name" value="Ribonuclease H-like"/>
    <property type="match status" value="1"/>
</dbReference>
<accession>A0A162DBW9</accession>
<feature type="region of interest" description="Disordered" evidence="2">
    <location>
        <begin position="301"/>
        <end position="367"/>
    </location>
</feature>
<dbReference type="InterPro" id="IPR041588">
    <property type="entry name" value="Integrase_H2C2"/>
</dbReference>
<protein>
    <recommendedName>
        <fullName evidence="1">RNA-directed DNA polymerase</fullName>
        <ecNumber evidence="1">2.7.7.49</ecNumber>
    </recommendedName>
</protein>
<dbReference type="PROSITE" id="PS50994">
    <property type="entry name" value="INTEGRASE"/>
    <property type="match status" value="1"/>
</dbReference>
<feature type="compositionally biased region" description="Polar residues" evidence="2">
    <location>
        <begin position="327"/>
        <end position="349"/>
    </location>
</feature>
<gene>
    <name evidence="4" type="ORF">APZ42_026005</name>
</gene>
<proteinExistence type="predicted"/>
<organism evidence="4 5">
    <name type="scientific">Daphnia magna</name>
    <dbReference type="NCBI Taxonomy" id="35525"/>
    <lineage>
        <taxon>Eukaryota</taxon>
        <taxon>Metazoa</taxon>
        <taxon>Ecdysozoa</taxon>
        <taxon>Arthropoda</taxon>
        <taxon>Crustacea</taxon>
        <taxon>Branchiopoda</taxon>
        <taxon>Diplostraca</taxon>
        <taxon>Cladocera</taxon>
        <taxon>Anomopoda</taxon>
        <taxon>Daphniidae</taxon>
        <taxon>Daphnia</taxon>
    </lineage>
</organism>
<dbReference type="GO" id="GO:0003676">
    <property type="term" value="F:nucleic acid binding"/>
    <property type="evidence" value="ECO:0007669"/>
    <property type="project" value="InterPro"/>
</dbReference>